<reference evidence="2 3" key="1">
    <citation type="submission" date="2018-12" db="EMBL/GenBank/DDBJ databases">
        <title>Flavobacterium sp. nov., isolated from glacier ice.</title>
        <authorList>
            <person name="Liu Q."/>
            <person name="Xin Y.-H."/>
        </authorList>
    </citation>
    <scope>NUCLEOTIDE SEQUENCE [LARGE SCALE GENOMIC DNA]</scope>
    <source>
        <strain evidence="2 3">RB1N8</strain>
    </source>
</reference>
<dbReference type="AlphaFoldDB" id="A0A3S0PWB6"/>
<feature type="region of interest" description="Disordered" evidence="1">
    <location>
        <begin position="189"/>
        <end position="210"/>
    </location>
</feature>
<keyword evidence="3" id="KW-1185">Reference proteome</keyword>
<evidence type="ECO:0008006" key="4">
    <source>
        <dbReference type="Google" id="ProtNLM"/>
    </source>
</evidence>
<comment type="caution">
    <text evidence="2">The sequence shown here is derived from an EMBL/GenBank/DDBJ whole genome shotgun (WGS) entry which is preliminary data.</text>
</comment>
<proteinExistence type="predicted"/>
<dbReference type="Proteomes" id="UP000280825">
    <property type="component" value="Unassembled WGS sequence"/>
</dbReference>
<organism evidence="2 3">
    <name type="scientific">Flavobacterium bomense</name>
    <dbReference type="NCBI Taxonomy" id="2497483"/>
    <lineage>
        <taxon>Bacteria</taxon>
        <taxon>Pseudomonadati</taxon>
        <taxon>Bacteroidota</taxon>
        <taxon>Flavobacteriia</taxon>
        <taxon>Flavobacteriales</taxon>
        <taxon>Flavobacteriaceae</taxon>
        <taxon>Flavobacterium</taxon>
    </lineage>
</organism>
<gene>
    <name evidence="2" type="ORF">EKL98_09215</name>
</gene>
<protein>
    <recommendedName>
        <fullName evidence="4">RHS repeat-associated core domain-containing protein</fullName>
    </recommendedName>
</protein>
<dbReference type="EMBL" id="RYDJ01000009">
    <property type="protein sequence ID" value="RTZ04425.1"/>
    <property type="molecule type" value="Genomic_DNA"/>
</dbReference>
<feature type="compositionally biased region" description="Basic and acidic residues" evidence="1">
    <location>
        <begin position="189"/>
        <end position="203"/>
    </location>
</feature>
<name>A0A3S0PWB6_9FLAO</name>
<dbReference type="NCBIfam" id="TIGR03696">
    <property type="entry name" value="Rhs_assc_core"/>
    <property type="match status" value="1"/>
</dbReference>
<evidence type="ECO:0000313" key="3">
    <source>
        <dbReference type="Proteomes" id="UP000280825"/>
    </source>
</evidence>
<evidence type="ECO:0000313" key="2">
    <source>
        <dbReference type="EMBL" id="RTZ04425.1"/>
    </source>
</evidence>
<evidence type="ECO:0000256" key="1">
    <source>
        <dbReference type="SAM" id="MobiDB-lite"/>
    </source>
</evidence>
<sequence length="333" mass="37019">MNGRLYDPVLRSFLMPDNFIQQPENTQNYNRYAYVLNNPLMYTDPSGELGIEIGILGLITGNPVALGAGIAIMVGSVLAAKWDDWKIKDFFNDKVSNAVKDTTKWLSKQGKSIGKFVSNMFKKSSKFDESKVTSLNYASVNTTNTISNSFTAGSTVASGGFQSNYRGNGAATGLVVSGLNHAMHQMDSYEGRRDSEDGIDTPRKKSTSTLKDLPTVEPTEFGMGLMEYIEGGAPLKGVNWLNKMVGKYGPETIATVEKVGSKYYKYSAEVAGRNGRTIYTKYLNMEGKTMKFFHDSYNSSNKFTHRGWTEGSTKVHQWWSGVKQHGQHYFPNR</sequence>
<dbReference type="InterPro" id="IPR022385">
    <property type="entry name" value="Rhs_assc_core"/>
</dbReference>
<dbReference type="Gene3D" id="2.180.10.10">
    <property type="entry name" value="RHS repeat-associated core"/>
    <property type="match status" value="1"/>
</dbReference>
<accession>A0A3S0PWB6</accession>